<dbReference type="HOGENOM" id="CLU_2461709_0_0_2"/>
<dbReference type="Proteomes" id="UP000030649">
    <property type="component" value="Unassembled WGS sequence"/>
</dbReference>
<name>U1N0Z9_9EURY</name>
<accession>U1N0Z9</accession>
<reference evidence="1 2" key="1">
    <citation type="journal article" date="2013" name="PLoS ONE">
        <title>Assembly-driven community genomics of a hypersaline microbial ecosystem.</title>
        <authorList>
            <person name="Podell S."/>
            <person name="Ugalde J.A."/>
            <person name="Narasingarao P."/>
            <person name="Banfield J.F."/>
            <person name="Heidelberg K.B."/>
            <person name="Allen E.E."/>
        </authorList>
    </citation>
    <scope>NUCLEOTIDE SEQUENCE [LARGE SCALE GENOMIC DNA]</scope>
    <source>
        <strain evidence="2">J07HQW1</strain>
    </source>
</reference>
<evidence type="ECO:0000313" key="2">
    <source>
        <dbReference type="Proteomes" id="UP000030649"/>
    </source>
</evidence>
<proteinExistence type="predicted"/>
<evidence type="ECO:0000313" key="1">
    <source>
        <dbReference type="EMBL" id="ERG90145.1"/>
    </source>
</evidence>
<gene>
    <name evidence="1" type="ORF">J07HQW1_00159</name>
</gene>
<protein>
    <submittedName>
        <fullName evidence="1">Uncharacterized protein</fullName>
    </submittedName>
</protein>
<dbReference type="AlphaFoldDB" id="U1N0Z9"/>
<organism evidence="1 2">
    <name type="scientific">Haloquadratum walsbyi J07HQW1</name>
    <dbReference type="NCBI Taxonomy" id="1238424"/>
    <lineage>
        <taxon>Archaea</taxon>
        <taxon>Methanobacteriati</taxon>
        <taxon>Methanobacteriota</taxon>
        <taxon>Stenosarchaea group</taxon>
        <taxon>Halobacteria</taxon>
        <taxon>Halobacteriales</taxon>
        <taxon>Haloferacaceae</taxon>
        <taxon>Haloquadratum</taxon>
    </lineage>
</organism>
<dbReference type="EMBL" id="KE356560">
    <property type="protein sequence ID" value="ERG90145.1"/>
    <property type="molecule type" value="Genomic_DNA"/>
</dbReference>
<sequence length="88" mass="9997">MFFAVAKSRRDFAARRTWSGDRIVVSTVLLPALLTLKLVPMTVIIVDVSALVASLARVFRIHRIHEHAPLLLFRLVLDKLCQIAERPH</sequence>